<dbReference type="InterPro" id="IPR010388">
    <property type="entry name" value="Anaerobic_Co-chelatase"/>
</dbReference>
<feature type="binding site" evidence="2">
    <location>
        <position position="145"/>
    </location>
    <ligand>
        <name>Co(2+)</name>
        <dbReference type="ChEBI" id="CHEBI:48828"/>
    </ligand>
</feature>
<feature type="binding site" evidence="2">
    <location>
        <position position="204"/>
    </location>
    <ligand>
        <name>Co(2+)</name>
        <dbReference type="ChEBI" id="CHEBI:48828"/>
    </ligand>
</feature>
<dbReference type="GO" id="GO:0016852">
    <property type="term" value="F:sirohydrochlorin cobaltochelatase activity"/>
    <property type="evidence" value="ECO:0007669"/>
    <property type="project" value="InterPro"/>
</dbReference>
<keyword evidence="2" id="KW-0170">Cobalt</keyword>
<dbReference type="AlphaFoldDB" id="A0AA94L2M6"/>
<dbReference type="GO" id="GO:0046872">
    <property type="term" value="F:metal ion binding"/>
    <property type="evidence" value="ECO:0007669"/>
    <property type="project" value="UniProtKB-KW"/>
</dbReference>
<dbReference type="GO" id="GO:0019251">
    <property type="term" value="P:anaerobic cobalamin biosynthetic process"/>
    <property type="evidence" value="ECO:0007669"/>
    <property type="project" value="InterPro"/>
</dbReference>
<evidence type="ECO:0000256" key="2">
    <source>
        <dbReference type="PIRSR" id="PIRSR033579-3"/>
    </source>
</evidence>
<dbReference type="Proteomes" id="UP000182680">
    <property type="component" value="Unassembled WGS sequence"/>
</dbReference>
<dbReference type="Gene3D" id="3.40.50.1400">
    <property type="match status" value="2"/>
</dbReference>
<reference evidence="4" key="1">
    <citation type="submission" date="2016-11" db="EMBL/GenBank/DDBJ databases">
        <authorList>
            <person name="Jaros S."/>
            <person name="Januszkiewicz K."/>
            <person name="Wedrychowicz H."/>
        </authorList>
    </citation>
    <scope>NUCLEOTIDE SEQUENCE [LARGE SCALE GENOMIC DNA]</scope>
    <source>
        <strain evidence="4">DSM 7057</strain>
    </source>
</reference>
<dbReference type="Pfam" id="PF06180">
    <property type="entry name" value="CbiK"/>
    <property type="match status" value="1"/>
</dbReference>
<keyword evidence="2" id="KW-0479">Metal-binding</keyword>
<evidence type="ECO:0000313" key="4">
    <source>
        <dbReference type="Proteomes" id="UP000182680"/>
    </source>
</evidence>
<dbReference type="OMA" id="MGHGTWH"/>
<dbReference type="SUPFAM" id="SSF53800">
    <property type="entry name" value="Chelatase"/>
    <property type="match status" value="1"/>
</dbReference>
<evidence type="ECO:0000256" key="1">
    <source>
        <dbReference type="PIRSR" id="PIRSR033579-1"/>
    </source>
</evidence>
<gene>
    <name evidence="3" type="ORF">SAMN02910291_01892</name>
</gene>
<comment type="caution">
    <text evidence="3">The sequence shown here is derived from an EMBL/GenBank/DDBJ whole genome shotgun (WGS) entry which is preliminary data.</text>
</comment>
<protein>
    <submittedName>
        <fullName evidence="3">Sirohydrochlorin cobaltochelatase</fullName>
    </submittedName>
</protein>
<organism evidence="3 4">
    <name type="scientific">Desulfovibrio desulfuricans</name>
    <dbReference type="NCBI Taxonomy" id="876"/>
    <lineage>
        <taxon>Bacteria</taxon>
        <taxon>Pseudomonadati</taxon>
        <taxon>Thermodesulfobacteriota</taxon>
        <taxon>Desulfovibrionia</taxon>
        <taxon>Desulfovibrionales</taxon>
        <taxon>Desulfovibrionaceae</taxon>
        <taxon>Desulfovibrio</taxon>
    </lineage>
</organism>
<feature type="active site" description="Proton acceptor" evidence="1">
    <location>
        <position position="145"/>
    </location>
</feature>
<proteinExistence type="predicted"/>
<dbReference type="EMBL" id="FPIW01000035">
    <property type="protein sequence ID" value="SFW57096.1"/>
    <property type="molecule type" value="Genomic_DNA"/>
</dbReference>
<name>A0AA94L2M6_DESDE</name>
<dbReference type="PIRSF" id="PIRSF033579">
    <property type="entry name" value="Anaer_Co_chel"/>
    <property type="match status" value="1"/>
</dbReference>
<accession>A0AA94L2M6</accession>
<sequence length="260" mass="28336">MRRAILLVAFGASSAQGQNALKGFDALVRQRYPGIPVRWAYTSLLLRERLARARQKSDSVRKALRRLSLERFTHVAVQPLQTIPGREHGEVCAAVAEIVAQSGLRCHVGDPMLASADDVNAAAHACVNHLPSGRTVHEDVIFMGHGAEHQAVARYADLAEAVYGIDAHVHVGAMNGAVLLEDILPRLASERVWLMPLLSVVGNHALKDMAGQDSQSWRSRVESQGRQCVPVLKGTAEYAGFAEIWLRHLEAAAQSCFESV</sequence>
<evidence type="ECO:0000313" key="3">
    <source>
        <dbReference type="EMBL" id="SFW57096.1"/>
    </source>
</evidence>